<reference evidence="2 3" key="1">
    <citation type="journal article" date="2022" name="Nat. Ecol. Evol.">
        <title>A masculinizing supergene underlies an exaggerated male reproductive morph in a spider.</title>
        <authorList>
            <person name="Hendrickx F."/>
            <person name="De Corte Z."/>
            <person name="Sonet G."/>
            <person name="Van Belleghem S.M."/>
            <person name="Kostlbacher S."/>
            <person name="Vangestel C."/>
        </authorList>
    </citation>
    <scope>NUCLEOTIDE SEQUENCE [LARGE SCALE GENOMIC DNA]</scope>
    <source>
        <strain evidence="2">W744_W776</strain>
    </source>
</reference>
<evidence type="ECO:0000313" key="2">
    <source>
        <dbReference type="EMBL" id="KAG8201030.1"/>
    </source>
</evidence>
<comment type="caution">
    <text evidence="2">The sequence shown here is derived from an EMBL/GenBank/DDBJ whole genome shotgun (WGS) entry which is preliminary data.</text>
</comment>
<feature type="region of interest" description="Disordered" evidence="1">
    <location>
        <begin position="1"/>
        <end position="21"/>
    </location>
</feature>
<dbReference type="Proteomes" id="UP000827092">
    <property type="component" value="Unassembled WGS sequence"/>
</dbReference>
<dbReference type="EMBL" id="JAFNEN010000009">
    <property type="protein sequence ID" value="KAG8201030.1"/>
    <property type="molecule type" value="Genomic_DNA"/>
</dbReference>
<gene>
    <name evidence="2" type="ORF">JTE90_002707</name>
</gene>
<sequence>MGQDSEILATRLPRTGQDSEILSTRLPRTDQVSEILVTTLPRMARYSLFCRGFDSHITYKSSIFPWAPRKL</sequence>
<name>A0AAV6VWH7_9ARAC</name>
<evidence type="ECO:0000313" key="3">
    <source>
        <dbReference type="Proteomes" id="UP000827092"/>
    </source>
</evidence>
<protein>
    <submittedName>
        <fullName evidence="2">Uncharacterized protein</fullName>
    </submittedName>
</protein>
<proteinExistence type="predicted"/>
<dbReference type="AlphaFoldDB" id="A0AAV6VWH7"/>
<keyword evidence="3" id="KW-1185">Reference proteome</keyword>
<evidence type="ECO:0000256" key="1">
    <source>
        <dbReference type="SAM" id="MobiDB-lite"/>
    </source>
</evidence>
<accession>A0AAV6VWH7</accession>
<organism evidence="2 3">
    <name type="scientific">Oedothorax gibbosus</name>
    <dbReference type="NCBI Taxonomy" id="931172"/>
    <lineage>
        <taxon>Eukaryota</taxon>
        <taxon>Metazoa</taxon>
        <taxon>Ecdysozoa</taxon>
        <taxon>Arthropoda</taxon>
        <taxon>Chelicerata</taxon>
        <taxon>Arachnida</taxon>
        <taxon>Araneae</taxon>
        <taxon>Araneomorphae</taxon>
        <taxon>Entelegynae</taxon>
        <taxon>Araneoidea</taxon>
        <taxon>Linyphiidae</taxon>
        <taxon>Erigoninae</taxon>
        <taxon>Oedothorax</taxon>
    </lineage>
</organism>